<feature type="transmembrane region" description="Helical" evidence="7">
    <location>
        <begin position="133"/>
        <end position="153"/>
    </location>
</feature>
<feature type="transmembrane region" description="Helical" evidence="7">
    <location>
        <begin position="61"/>
        <end position="79"/>
    </location>
</feature>
<evidence type="ECO:0000256" key="2">
    <source>
        <dbReference type="ARBA" id="ARBA00007400"/>
    </source>
</evidence>
<feature type="transmembrane region" description="Helical" evidence="7">
    <location>
        <begin position="206"/>
        <end position="225"/>
    </location>
</feature>
<evidence type="ECO:0000256" key="6">
    <source>
        <dbReference type="ARBA" id="ARBA00023136"/>
    </source>
</evidence>
<protein>
    <submittedName>
        <fullName evidence="9">Acyltransferase</fullName>
    </submittedName>
</protein>
<keyword evidence="10" id="KW-1185">Reference proteome</keyword>
<sequence>MIKKSLSNEQSLRLQLLRFPLIVGVVFIHVYGATLMFSGIATGASEKNHISDFIQSLISQEIARCAVPLFFLVSGYLFFHDTQWSTESYVKKIISRTRTLLFPFLFWNILTLLIFFLAQSVPATLSYFSGNKILIANYSFFDYLNAIFGLTRYPISYQFWFIRDLMILALLTPLIHFSLKWLPKTVLGALFVLWFLNIGENSSESAFFFVLGCYFGIYSQSIFLLDQPISKFLTPTLIIYTLLIIANALFPEAPSYQYMHKTGIILGIPIILYLTQPALALPRLKKMLIALGSTSFFLYAMHEPTLTVFKKISYKLIQPEHNSSIIFIYFFSAIITIITSIALHKILIKTFPKFTAAITGGR</sequence>
<evidence type="ECO:0000256" key="7">
    <source>
        <dbReference type="SAM" id="Phobius"/>
    </source>
</evidence>
<feature type="transmembrane region" description="Helical" evidence="7">
    <location>
        <begin position="232"/>
        <end position="250"/>
    </location>
</feature>
<feature type="transmembrane region" description="Helical" evidence="7">
    <location>
        <begin position="322"/>
        <end position="343"/>
    </location>
</feature>
<proteinExistence type="inferred from homology"/>
<dbReference type="InterPro" id="IPR002656">
    <property type="entry name" value="Acyl_transf_3_dom"/>
</dbReference>
<dbReference type="GO" id="GO:0016746">
    <property type="term" value="F:acyltransferase activity"/>
    <property type="evidence" value="ECO:0007669"/>
    <property type="project" value="UniProtKB-KW"/>
</dbReference>
<organism evidence="9 10">
    <name type="scientific">Janthinobacterium kumbetense</name>
    <dbReference type="NCBI Taxonomy" id="2950280"/>
    <lineage>
        <taxon>Bacteria</taxon>
        <taxon>Pseudomonadati</taxon>
        <taxon>Pseudomonadota</taxon>
        <taxon>Betaproteobacteria</taxon>
        <taxon>Burkholderiales</taxon>
        <taxon>Oxalobacteraceae</taxon>
        <taxon>Janthinobacterium</taxon>
    </lineage>
</organism>
<feature type="transmembrane region" description="Helical" evidence="7">
    <location>
        <begin position="165"/>
        <end position="194"/>
    </location>
</feature>
<evidence type="ECO:0000313" key="10">
    <source>
        <dbReference type="Proteomes" id="UP001202243"/>
    </source>
</evidence>
<comment type="subcellular location">
    <subcellularLocation>
        <location evidence="1">Cell membrane</location>
        <topology evidence="1">Multi-pass membrane protein</topology>
    </subcellularLocation>
</comment>
<dbReference type="EMBL" id="JAMQGR010000004">
    <property type="protein sequence ID" value="MCM2566646.1"/>
    <property type="molecule type" value="Genomic_DNA"/>
</dbReference>
<reference evidence="9 10" key="1">
    <citation type="submission" date="2022-06" db="EMBL/GenBank/DDBJ databases">
        <title>Janthinobacterium kumbetensis sp. nov., isolated from spring water in Turkey.</title>
        <authorList>
            <person name="Inan Bektas K."/>
            <person name="Belduz A.A."/>
            <person name="Canakci S."/>
            <person name="Nalcaoglu A."/>
            <person name="Ceylan E."/>
            <person name="Kati H."/>
        </authorList>
    </citation>
    <scope>NUCLEOTIDE SEQUENCE [LARGE SCALE GENOMIC DNA]</scope>
    <source>
        <strain evidence="9 10">GK</strain>
    </source>
</reference>
<feature type="transmembrane region" description="Helical" evidence="7">
    <location>
        <begin position="21"/>
        <end position="41"/>
    </location>
</feature>
<evidence type="ECO:0000256" key="3">
    <source>
        <dbReference type="ARBA" id="ARBA00022475"/>
    </source>
</evidence>
<dbReference type="Pfam" id="PF01757">
    <property type="entry name" value="Acyl_transf_3"/>
    <property type="match status" value="1"/>
</dbReference>
<keyword evidence="6 7" id="KW-0472">Membrane</keyword>
<keyword evidence="4 7" id="KW-0812">Transmembrane</keyword>
<comment type="similarity">
    <text evidence="2">Belongs to the acyltransferase 3 family.</text>
</comment>
<keyword evidence="3" id="KW-1003">Cell membrane</keyword>
<dbReference type="PANTHER" id="PTHR40074">
    <property type="entry name" value="O-ACETYLTRANSFERASE WECH"/>
    <property type="match status" value="1"/>
</dbReference>
<feature type="domain" description="Acyltransferase 3" evidence="8">
    <location>
        <begin position="14"/>
        <end position="343"/>
    </location>
</feature>
<name>A0ABT0WRF7_9BURK</name>
<dbReference type="PANTHER" id="PTHR40074:SF2">
    <property type="entry name" value="O-ACETYLTRANSFERASE WECH"/>
    <property type="match status" value="1"/>
</dbReference>
<evidence type="ECO:0000256" key="4">
    <source>
        <dbReference type="ARBA" id="ARBA00022692"/>
    </source>
</evidence>
<keyword evidence="5 7" id="KW-1133">Transmembrane helix</keyword>
<evidence type="ECO:0000256" key="1">
    <source>
        <dbReference type="ARBA" id="ARBA00004651"/>
    </source>
</evidence>
<evidence type="ECO:0000259" key="8">
    <source>
        <dbReference type="Pfam" id="PF01757"/>
    </source>
</evidence>
<evidence type="ECO:0000256" key="5">
    <source>
        <dbReference type="ARBA" id="ARBA00022989"/>
    </source>
</evidence>
<dbReference type="Proteomes" id="UP001202243">
    <property type="component" value="Unassembled WGS sequence"/>
</dbReference>
<feature type="transmembrane region" description="Helical" evidence="7">
    <location>
        <begin position="100"/>
        <end position="121"/>
    </location>
</feature>
<keyword evidence="9" id="KW-0012">Acyltransferase</keyword>
<comment type="caution">
    <text evidence="9">The sequence shown here is derived from an EMBL/GenBank/DDBJ whole genome shotgun (WGS) entry which is preliminary data.</text>
</comment>
<feature type="transmembrane region" description="Helical" evidence="7">
    <location>
        <begin position="256"/>
        <end position="275"/>
    </location>
</feature>
<feature type="transmembrane region" description="Helical" evidence="7">
    <location>
        <begin position="287"/>
        <end position="302"/>
    </location>
</feature>
<evidence type="ECO:0000313" key="9">
    <source>
        <dbReference type="EMBL" id="MCM2566646.1"/>
    </source>
</evidence>
<accession>A0ABT0WRF7</accession>
<dbReference type="RefSeq" id="WP_251350078.1">
    <property type="nucleotide sequence ID" value="NZ_JAMQGR010000004.1"/>
</dbReference>
<gene>
    <name evidence="9" type="ORF">NCG91_13660</name>
</gene>
<keyword evidence="9" id="KW-0808">Transferase</keyword>